<dbReference type="AlphaFoldDB" id="A0A9P6KQ45"/>
<dbReference type="InterPro" id="IPR037143">
    <property type="entry name" value="4-PPantetheinyl_Trfase_dom_sf"/>
</dbReference>
<evidence type="ECO:0000256" key="1">
    <source>
        <dbReference type="ARBA" id="ARBA00022679"/>
    </source>
</evidence>
<dbReference type="Pfam" id="PF01648">
    <property type="entry name" value="ACPS"/>
    <property type="match status" value="1"/>
</dbReference>
<feature type="domain" description="4'-phosphopantetheinyl transferase" evidence="2">
    <location>
        <begin position="12"/>
        <end position="113"/>
    </location>
</feature>
<evidence type="ECO:0000259" key="2">
    <source>
        <dbReference type="Pfam" id="PF01648"/>
    </source>
</evidence>
<dbReference type="InterPro" id="IPR008278">
    <property type="entry name" value="4-PPantetheinyl_Trfase_dom"/>
</dbReference>
<sequence length="201" mass="22493">MPPRPFPLSFRIGNDICSINRIHDILKPKTGDSSSSLKGPPFKRFISKLLTWPERNYFYTRFPYYKDVGEDTQILRNVSYYLAGRWAAKEAVRKACEHLGDSNGFHSIMILPVSVSSRQSLGATSRPQALVLRDRLLELSPQQEDKAMSGGMEFDIDSLDGQLCEVSISHDTTYATAVALVPVVGEWQSQAAKLRGQDPKS</sequence>
<gene>
    <name evidence="3" type="ORF">PMIN01_07640</name>
</gene>
<dbReference type="Gene3D" id="3.90.470.20">
    <property type="entry name" value="4'-phosphopantetheinyl transferase domain"/>
    <property type="match status" value="1"/>
</dbReference>
<proteinExistence type="predicted"/>
<dbReference type="Proteomes" id="UP000756921">
    <property type="component" value="Unassembled WGS sequence"/>
</dbReference>
<evidence type="ECO:0000313" key="4">
    <source>
        <dbReference type="Proteomes" id="UP000756921"/>
    </source>
</evidence>
<dbReference type="EMBL" id="WJXW01000007">
    <property type="protein sequence ID" value="KAF9734737.1"/>
    <property type="molecule type" value="Genomic_DNA"/>
</dbReference>
<accession>A0A9P6KQ45</accession>
<organism evidence="3 4">
    <name type="scientific">Paraphaeosphaeria minitans</name>
    <dbReference type="NCBI Taxonomy" id="565426"/>
    <lineage>
        <taxon>Eukaryota</taxon>
        <taxon>Fungi</taxon>
        <taxon>Dikarya</taxon>
        <taxon>Ascomycota</taxon>
        <taxon>Pezizomycotina</taxon>
        <taxon>Dothideomycetes</taxon>
        <taxon>Pleosporomycetidae</taxon>
        <taxon>Pleosporales</taxon>
        <taxon>Massarineae</taxon>
        <taxon>Didymosphaeriaceae</taxon>
        <taxon>Paraphaeosphaeria</taxon>
    </lineage>
</organism>
<reference evidence="3" key="1">
    <citation type="journal article" date="2020" name="Mol. Plant Microbe Interact.">
        <title>Genome Sequence of the Biocontrol Agent Coniothyrium minitans strain Conio (IMI 134523).</title>
        <authorList>
            <person name="Patel D."/>
            <person name="Shittu T.A."/>
            <person name="Baroncelli R."/>
            <person name="Muthumeenakshi S."/>
            <person name="Osborne T.H."/>
            <person name="Janganan T.K."/>
            <person name="Sreenivasaprasad S."/>
        </authorList>
    </citation>
    <scope>NUCLEOTIDE SEQUENCE</scope>
    <source>
        <strain evidence="3">Conio</strain>
    </source>
</reference>
<keyword evidence="1" id="KW-0808">Transferase</keyword>
<dbReference type="GO" id="GO:0008897">
    <property type="term" value="F:holo-[acyl-carrier-protein] synthase activity"/>
    <property type="evidence" value="ECO:0007669"/>
    <property type="project" value="InterPro"/>
</dbReference>
<comment type="caution">
    <text evidence="3">The sequence shown here is derived from an EMBL/GenBank/DDBJ whole genome shotgun (WGS) entry which is preliminary data.</text>
</comment>
<dbReference type="SUPFAM" id="SSF56214">
    <property type="entry name" value="4'-phosphopantetheinyl transferase"/>
    <property type="match status" value="1"/>
</dbReference>
<keyword evidence="4" id="KW-1185">Reference proteome</keyword>
<name>A0A9P6KQ45_9PLEO</name>
<dbReference type="OrthoDB" id="15433at2759"/>
<dbReference type="GO" id="GO:0000287">
    <property type="term" value="F:magnesium ion binding"/>
    <property type="evidence" value="ECO:0007669"/>
    <property type="project" value="InterPro"/>
</dbReference>
<evidence type="ECO:0000313" key="3">
    <source>
        <dbReference type="EMBL" id="KAF9734737.1"/>
    </source>
</evidence>
<protein>
    <submittedName>
        <fullName evidence="3">Holo-acyl-carrier-protein synthase</fullName>
    </submittedName>
</protein>